<evidence type="ECO:0000313" key="2">
    <source>
        <dbReference type="EMBL" id="QNI33054.1"/>
    </source>
</evidence>
<keyword evidence="3" id="KW-1185">Reference proteome</keyword>
<feature type="domain" description="Integrase catalytic" evidence="1">
    <location>
        <begin position="9"/>
        <end position="55"/>
    </location>
</feature>
<dbReference type="PANTHER" id="PTHR47515">
    <property type="entry name" value="LOW CALCIUM RESPONSE LOCUS PROTEIN T"/>
    <property type="match status" value="1"/>
</dbReference>
<dbReference type="KEGG" id="adin:H7849_03500"/>
<dbReference type="SUPFAM" id="SSF53098">
    <property type="entry name" value="Ribonuclease H-like"/>
    <property type="match status" value="1"/>
</dbReference>
<evidence type="ECO:0000313" key="3">
    <source>
        <dbReference type="Proteomes" id="UP000515312"/>
    </source>
</evidence>
<dbReference type="PANTHER" id="PTHR47515:SF1">
    <property type="entry name" value="BLR2054 PROTEIN"/>
    <property type="match status" value="1"/>
</dbReference>
<gene>
    <name evidence="2" type="ORF">H7849_03500</name>
</gene>
<dbReference type="EMBL" id="CP060394">
    <property type="protein sequence ID" value="QNI33054.1"/>
    <property type="molecule type" value="Genomic_DNA"/>
</dbReference>
<accession>A0A7G8BKI4</accession>
<dbReference type="Gene3D" id="3.30.420.10">
    <property type="entry name" value="Ribonuclease H-like superfamily/Ribonuclease H"/>
    <property type="match status" value="1"/>
</dbReference>
<sequence length="72" mass="8032">MDLWAYSNGAKIDFSRPGKPTDNAFVESFNGTFRAECPAAHWFQNLADAKQIIRALHLQGTEIAQVGFQVPH</sequence>
<proteinExistence type="predicted"/>
<dbReference type="InterPro" id="IPR001584">
    <property type="entry name" value="Integrase_cat-core"/>
</dbReference>
<protein>
    <submittedName>
        <fullName evidence="2">Transposase</fullName>
    </submittedName>
</protein>
<dbReference type="Proteomes" id="UP000515312">
    <property type="component" value="Chromosome"/>
</dbReference>
<dbReference type="AlphaFoldDB" id="A0A7G8BKI4"/>
<name>A0A7G8BKI4_9BACT</name>
<organism evidence="2 3">
    <name type="scientific">Alloacidobacterium dinghuense</name>
    <dbReference type="NCBI Taxonomy" id="2763107"/>
    <lineage>
        <taxon>Bacteria</taxon>
        <taxon>Pseudomonadati</taxon>
        <taxon>Acidobacteriota</taxon>
        <taxon>Terriglobia</taxon>
        <taxon>Terriglobales</taxon>
        <taxon>Acidobacteriaceae</taxon>
        <taxon>Alloacidobacterium</taxon>
    </lineage>
</organism>
<dbReference type="GO" id="GO:0015074">
    <property type="term" value="P:DNA integration"/>
    <property type="evidence" value="ECO:0007669"/>
    <property type="project" value="InterPro"/>
</dbReference>
<reference evidence="2 3" key="1">
    <citation type="submission" date="2020-08" db="EMBL/GenBank/DDBJ databases">
        <title>Edaphobacter telluris sp. nov. and Acidobacterium dinghuensis sp. nov., two acidobacteria isolated from forest soil.</title>
        <authorList>
            <person name="Fu J."/>
            <person name="Qiu L."/>
        </authorList>
    </citation>
    <scope>NUCLEOTIDE SEQUENCE [LARGE SCALE GENOMIC DNA]</scope>
    <source>
        <strain evidence="2">4Y35</strain>
    </source>
</reference>
<dbReference type="InterPro" id="IPR036397">
    <property type="entry name" value="RNaseH_sf"/>
</dbReference>
<evidence type="ECO:0000259" key="1">
    <source>
        <dbReference type="Pfam" id="PF13683"/>
    </source>
</evidence>
<dbReference type="InterPro" id="IPR012337">
    <property type="entry name" value="RNaseH-like_sf"/>
</dbReference>
<dbReference type="Pfam" id="PF13683">
    <property type="entry name" value="rve_3"/>
    <property type="match status" value="1"/>
</dbReference>
<dbReference type="GO" id="GO:0003676">
    <property type="term" value="F:nucleic acid binding"/>
    <property type="evidence" value="ECO:0007669"/>
    <property type="project" value="InterPro"/>
</dbReference>